<evidence type="ECO:0000313" key="3">
    <source>
        <dbReference type="Proteomes" id="UP000183085"/>
    </source>
</evidence>
<gene>
    <name evidence="2" type="ORF">AUJ95_00555</name>
</gene>
<name>A0A1J5E5B2_9BACT</name>
<dbReference type="Gene3D" id="2.40.160.60">
    <property type="entry name" value="Outer membrane protein transport protein (OMPP1/FadL/TodX)"/>
    <property type="match status" value="1"/>
</dbReference>
<dbReference type="SUPFAM" id="SSF56935">
    <property type="entry name" value="Porins"/>
    <property type="match status" value="1"/>
</dbReference>
<sequence>MNTNLWRHLIAVMVIALPICTNVYAGQVKSILLSLDGLMGARPTGMGETFTGLADDINALHYNPAGLSFLIKPEFSTMYLTGLADSHYGFVGVVYPFKKSAIGLSLTTFDGGTIDVNLLNTDGSFKKSKTLSAQKDSIAMFSYSLTANSALSLGCNLKRISSILAEDYAAAAIAVDMGVLIRPVDDSLCFGLAVKNIVGSPIKYKNLEHPLPVTIKVGCAIRPDDRLTICADYEKADTGLKAGFKLGGEFLMMKLLALRAGYKIGYDQATFNLGLGLNTNGFLVDYSFAGMKDFDSMQQVSFSTNFGGLNNYRKAEGYHKKGMSERAIYWANKVKEGDENFEQTKEIINTSCC</sequence>
<comment type="caution">
    <text evidence="2">The sequence shown here is derived from an EMBL/GenBank/DDBJ whole genome shotgun (WGS) entry which is preliminary data.</text>
</comment>
<accession>A0A1J5E5B2</accession>
<protein>
    <recommendedName>
        <fullName evidence="4">DUF5723 domain-containing protein</fullName>
    </recommendedName>
</protein>
<evidence type="ECO:0000256" key="1">
    <source>
        <dbReference type="ARBA" id="ARBA00005846"/>
    </source>
</evidence>
<comment type="similarity">
    <text evidence="1">Belongs to the UPF0164 family.</text>
</comment>
<dbReference type="Pfam" id="PF03687">
    <property type="entry name" value="UPF0164"/>
    <property type="match status" value="1"/>
</dbReference>
<dbReference type="STRING" id="1817895.AUJ95_00555"/>
<reference evidence="2 3" key="1">
    <citation type="journal article" date="2016" name="Environ. Microbiol.">
        <title>Genomic resolution of a cold subsurface aquifer community provides metabolic insights for novel microbes adapted to high CO concentrations.</title>
        <authorList>
            <person name="Probst A.J."/>
            <person name="Castelle C.J."/>
            <person name="Singh A."/>
            <person name="Brown C.T."/>
            <person name="Anantharaman K."/>
            <person name="Sharon I."/>
            <person name="Hug L.A."/>
            <person name="Burstein D."/>
            <person name="Emerson J.B."/>
            <person name="Thomas B.C."/>
            <person name="Banfield J.F."/>
        </authorList>
    </citation>
    <scope>NUCLEOTIDE SEQUENCE [LARGE SCALE GENOMIC DNA]</scope>
    <source>
        <strain evidence="2">CG2_30_40_21</strain>
    </source>
</reference>
<dbReference type="InterPro" id="IPR005362">
    <property type="entry name" value="UPF0164"/>
</dbReference>
<dbReference type="EMBL" id="MNYI01000014">
    <property type="protein sequence ID" value="OIP43525.1"/>
    <property type="molecule type" value="Genomic_DNA"/>
</dbReference>
<evidence type="ECO:0008006" key="4">
    <source>
        <dbReference type="Google" id="ProtNLM"/>
    </source>
</evidence>
<evidence type="ECO:0000313" key="2">
    <source>
        <dbReference type="EMBL" id="OIP43525.1"/>
    </source>
</evidence>
<dbReference type="Proteomes" id="UP000183085">
    <property type="component" value="Unassembled WGS sequence"/>
</dbReference>
<proteinExistence type="inferred from homology"/>
<dbReference type="NCBIfam" id="NF033709">
    <property type="entry name" value="PorV_fam"/>
    <property type="match status" value="1"/>
</dbReference>
<organism evidence="2 3">
    <name type="scientific">Candidatus Desantisbacteria bacterium CG2_30_40_21</name>
    <dbReference type="NCBI Taxonomy" id="1817895"/>
    <lineage>
        <taxon>Bacteria</taxon>
        <taxon>Candidatus Desantisiibacteriota</taxon>
    </lineage>
</organism>
<dbReference type="AlphaFoldDB" id="A0A1J5E5B2"/>